<dbReference type="SUPFAM" id="SSF55103">
    <property type="entry name" value="FAD-linked oxidases, C-terminal domain"/>
    <property type="match status" value="1"/>
</dbReference>
<dbReference type="SUPFAM" id="SSF56176">
    <property type="entry name" value="FAD-binding/transporter-associated domain-like"/>
    <property type="match status" value="1"/>
</dbReference>
<comment type="cofactor">
    <cofactor evidence="1">
        <name>FAD</name>
        <dbReference type="ChEBI" id="CHEBI:57692"/>
    </cofactor>
</comment>
<dbReference type="GO" id="GO:0071949">
    <property type="term" value="F:FAD binding"/>
    <property type="evidence" value="ECO:0007669"/>
    <property type="project" value="InterPro"/>
</dbReference>
<dbReference type="Pfam" id="PF01565">
    <property type="entry name" value="FAD_binding_4"/>
    <property type="match status" value="1"/>
</dbReference>
<reference evidence="6" key="4">
    <citation type="submission" date="2023-12" db="EMBL/GenBank/DDBJ databases">
        <authorList>
            <person name="Sun Q."/>
            <person name="Inoue M."/>
        </authorList>
    </citation>
    <scope>NUCLEOTIDE SEQUENCE</scope>
    <source>
        <strain evidence="6">JCM 10664</strain>
    </source>
</reference>
<reference evidence="7" key="3">
    <citation type="submission" date="2020-09" db="EMBL/GenBank/DDBJ databases">
        <authorList>
            <person name="Sun Q."/>
            <person name="Zhou Y."/>
        </authorList>
    </citation>
    <scope>NUCLEOTIDE SEQUENCE</scope>
    <source>
        <strain evidence="7">CGMCC 4.7206</strain>
    </source>
</reference>
<evidence type="ECO:0000256" key="1">
    <source>
        <dbReference type="ARBA" id="ARBA00001974"/>
    </source>
</evidence>
<keyword evidence="4" id="KW-0560">Oxidoreductase</keyword>
<dbReference type="PANTHER" id="PTHR11748">
    <property type="entry name" value="D-LACTATE DEHYDROGENASE"/>
    <property type="match status" value="1"/>
</dbReference>
<dbReference type="InterPro" id="IPR036318">
    <property type="entry name" value="FAD-bd_PCMH-like_sf"/>
</dbReference>
<organism evidence="7 8">
    <name type="scientific">Saccharopolyspora thermophila</name>
    <dbReference type="NCBI Taxonomy" id="89367"/>
    <lineage>
        <taxon>Bacteria</taxon>
        <taxon>Bacillati</taxon>
        <taxon>Actinomycetota</taxon>
        <taxon>Actinomycetes</taxon>
        <taxon>Pseudonocardiales</taxon>
        <taxon>Pseudonocardiaceae</taxon>
        <taxon>Saccharopolyspora</taxon>
    </lineage>
</organism>
<protein>
    <submittedName>
        <fullName evidence="6">FAD-binding oxidoreductase</fullName>
    </submittedName>
    <submittedName>
        <fullName evidence="7">Glycolate oxidase</fullName>
    </submittedName>
</protein>
<dbReference type="InterPro" id="IPR006094">
    <property type="entry name" value="Oxid_FAD_bind_N"/>
</dbReference>
<dbReference type="InterPro" id="IPR016169">
    <property type="entry name" value="FAD-bd_PCMH_sub2"/>
</dbReference>
<dbReference type="EMBL" id="BAAAHC010000007">
    <property type="protein sequence ID" value="GAA0516127.1"/>
    <property type="molecule type" value="Genomic_DNA"/>
</dbReference>
<evidence type="ECO:0000313" key="7">
    <source>
        <dbReference type="EMBL" id="GGJ03713.1"/>
    </source>
</evidence>
<dbReference type="InterPro" id="IPR016164">
    <property type="entry name" value="FAD-linked_Oxase-like_C"/>
</dbReference>
<dbReference type="PANTHER" id="PTHR11748:SF103">
    <property type="entry name" value="GLYCOLATE OXIDASE SUBUNIT GLCE"/>
    <property type="match status" value="1"/>
</dbReference>
<evidence type="ECO:0000313" key="9">
    <source>
        <dbReference type="Proteomes" id="UP001500220"/>
    </source>
</evidence>
<evidence type="ECO:0000256" key="4">
    <source>
        <dbReference type="ARBA" id="ARBA00023002"/>
    </source>
</evidence>
<proteinExistence type="predicted"/>
<dbReference type="Pfam" id="PF02913">
    <property type="entry name" value="FAD-oxidase_C"/>
    <property type="match status" value="1"/>
</dbReference>
<dbReference type="Proteomes" id="UP001500220">
    <property type="component" value="Unassembled WGS sequence"/>
</dbReference>
<evidence type="ECO:0000313" key="6">
    <source>
        <dbReference type="EMBL" id="GAA0516127.1"/>
    </source>
</evidence>
<evidence type="ECO:0000256" key="2">
    <source>
        <dbReference type="ARBA" id="ARBA00022630"/>
    </source>
</evidence>
<name>A0A917K7B1_9PSEU</name>
<keyword evidence="3" id="KW-0274">FAD</keyword>
<dbReference type="RefSeq" id="WP_188991111.1">
    <property type="nucleotide sequence ID" value="NZ_BAAAHC010000007.1"/>
</dbReference>
<keyword evidence="9" id="KW-1185">Reference proteome</keyword>
<evidence type="ECO:0000259" key="5">
    <source>
        <dbReference type="PROSITE" id="PS51387"/>
    </source>
</evidence>
<reference evidence="6 9" key="2">
    <citation type="journal article" date="2019" name="Int. J. Syst. Evol. Microbiol.">
        <title>The Global Catalogue of Microorganisms (GCM) 10K type strain sequencing project: providing services to taxonomists for standard genome sequencing and annotation.</title>
        <authorList>
            <consortium name="The Broad Institute Genomics Platform"/>
            <consortium name="The Broad Institute Genome Sequencing Center for Infectious Disease"/>
            <person name="Wu L."/>
            <person name="Ma J."/>
        </authorList>
    </citation>
    <scope>NUCLEOTIDE SEQUENCE [LARGE SCALE GENOMIC DNA]</scope>
    <source>
        <strain evidence="6 9">JCM 10664</strain>
    </source>
</reference>
<dbReference type="PROSITE" id="PS51387">
    <property type="entry name" value="FAD_PCMH"/>
    <property type="match status" value="1"/>
</dbReference>
<feature type="domain" description="FAD-binding PCMH-type" evidence="5">
    <location>
        <begin position="32"/>
        <end position="211"/>
    </location>
</feature>
<accession>A0A917K7B1</accession>
<sequence>MHTTGTENTARDALAAALGAEHVRDATADDAISGVQPRWVATVDGTESASAAMKVAAEHGLVVVPKGSGSKLDWGAPPRSVDLLLDVSAATGIVEHAAGDLVVHALAGTPLAEVNAAVRAAGQQLAIDQPLPTATVGGVIATGTAGPARHLFGGVRDLLIGITVVRADGTVTTAGGKVVKNVAGYDLGKLYTGSHGTLGVITEAVFRLHPLAAEHRWITLTTDDPATAAEAADTVRHSQAMPTAIELDQPDPGGPITVCAQLEGRPTATHDRAVALAAAIGHGAEVLDRAPRWWGEYPFDPAAGIGLRMGVEPAALARLLTATREAASAHGLPLAVRGAAGLGVLHAGLPGDADPSAVAGLLAALRARTEYTVLERAPRIVLTATDPWGPVDPGLLALMRRTKDQFDPEHRLAPGRYVGGI</sequence>
<keyword evidence="2" id="KW-0285">Flavoprotein</keyword>
<dbReference type="InterPro" id="IPR016166">
    <property type="entry name" value="FAD-bd_PCMH"/>
</dbReference>
<reference evidence="7 8" key="1">
    <citation type="journal article" date="2014" name="Int. J. Syst. Evol. Microbiol.">
        <title>Complete genome sequence of Corynebacterium casei LMG S-19264T (=DSM 44701T), isolated from a smear-ripened cheese.</title>
        <authorList>
            <consortium name="US DOE Joint Genome Institute (JGI-PGF)"/>
            <person name="Walter F."/>
            <person name="Albersmeier A."/>
            <person name="Kalinowski J."/>
            <person name="Ruckert C."/>
        </authorList>
    </citation>
    <scope>NUCLEOTIDE SEQUENCE [LARGE SCALE GENOMIC DNA]</scope>
    <source>
        <strain evidence="7 8">CGMCC 4.7206</strain>
    </source>
</reference>
<dbReference type="AlphaFoldDB" id="A0A917K7B1"/>
<evidence type="ECO:0000256" key="3">
    <source>
        <dbReference type="ARBA" id="ARBA00022827"/>
    </source>
</evidence>
<dbReference type="Gene3D" id="3.30.465.10">
    <property type="match status" value="1"/>
</dbReference>
<evidence type="ECO:0000313" key="8">
    <source>
        <dbReference type="Proteomes" id="UP000597989"/>
    </source>
</evidence>
<dbReference type="GO" id="GO:0016491">
    <property type="term" value="F:oxidoreductase activity"/>
    <property type="evidence" value="ECO:0007669"/>
    <property type="project" value="UniProtKB-KW"/>
</dbReference>
<dbReference type="Proteomes" id="UP000597989">
    <property type="component" value="Unassembled WGS sequence"/>
</dbReference>
<dbReference type="EMBL" id="BMMT01000022">
    <property type="protein sequence ID" value="GGJ03713.1"/>
    <property type="molecule type" value="Genomic_DNA"/>
</dbReference>
<gene>
    <name evidence="7" type="primary">glcE</name>
    <name evidence="6" type="ORF">GCM10009545_17780</name>
    <name evidence="7" type="ORF">GCM10011581_45960</name>
</gene>
<dbReference type="InterPro" id="IPR004113">
    <property type="entry name" value="FAD-bd_oxidored_4_C"/>
</dbReference>
<comment type="caution">
    <text evidence="7">The sequence shown here is derived from an EMBL/GenBank/DDBJ whole genome shotgun (WGS) entry which is preliminary data.</text>
</comment>